<gene>
    <name evidence="2" type="ORF">SAMN02194393_04617</name>
</gene>
<proteinExistence type="predicted"/>
<evidence type="ECO:0000313" key="3">
    <source>
        <dbReference type="Proteomes" id="UP000190285"/>
    </source>
</evidence>
<feature type="domain" description="IrrE N-terminal-like" evidence="1">
    <location>
        <begin position="15"/>
        <end position="137"/>
    </location>
</feature>
<dbReference type="Pfam" id="PF06114">
    <property type="entry name" value="Peptidase_M78"/>
    <property type="match status" value="1"/>
</dbReference>
<accession>A0A1T5MFN8</accession>
<dbReference type="OrthoDB" id="1707128at2"/>
<evidence type="ECO:0000313" key="2">
    <source>
        <dbReference type="EMBL" id="SKC87012.1"/>
    </source>
</evidence>
<dbReference type="RefSeq" id="WP_079495032.1">
    <property type="nucleotide sequence ID" value="NZ_FUZT01000015.1"/>
</dbReference>
<reference evidence="3" key="1">
    <citation type="submission" date="2017-02" db="EMBL/GenBank/DDBJ databases">
        <authorList>
            <person name="Varghese N."/>
            <person name="Submissions S."/>
        </authorList>
    </citation>
    <scope>NUCLEOTIDE SEQUENCE [LARGE SCALE GENOMIC DNA]</scope>
    <source>
        <strain evidence="3">M1</strain>
    </source>
</reference>
<name>A0A1T5MFN8_9FIRM</name>
<evidence type="ECO:0000259" key="1">
    <source>
        <dbReference type="Pfam" id="PF06114"/>
    </source>
</evidence>
<dbReference type="EMBL" id="FUZT01000015">
    <property type="protein sequence ID" value="SKC87012.1"/>
    <property type="molecule type" value="Genomic_DNA"/>
</dbReference>
<dbReference type="AlphaFoldDB" id="A0A1T5MFN8"/>
<organism evidence="2 3">
    <name type="scientific">Maledivibacter halophilus</name>
    <dbReference type="NCBI Taxonomy" id="36842"/>
    <lineage>
        <taxon>Bacteria</taxon>
        <taxon>Bacillati</taxon>
        <taxon>Bacillota</taxon>
        <taxon>Clostridia</taxon>
        <taxon>Peptostreptococcales</taxon>
        <taxon>Caminicellaceae</taxon>
        <taxon>Maledivibacter</taxon>
    </lineage>
</organism>
<dbReference type="InterPro" id="IPR010359">
    <property type="entry name" value="IrrE_HExxH"/>
</dbReference>
<sequence length="168" mass="19868">MIETEQLESIINNSGIVKEFAPLPYSALGYFYSDGDFHLILINKEIQRDERLYRTILAEEVGHYKTAVGDYTPKRKMIYSERIAIDKKELLALRWATNFLLPTELLLKAIKDRLVGTVDEILDYFYVTQEFFVHKLKFMAKEKIKWQIDEKKYLVLTSLPSLYIYEEI</sequence>
<protein>
    <submittedName>
        <fullName evidence="2">Predicted Zn peptidase</fullName>
    </submittedName>
</protein>
<dbReference type="Proteomes" id="UP000190285">
    <property type="component" value="Unassembled WGS sequence"/>
</dbReference>
<keyword evidence="3" id="KW-1185">Reference proteome</keyword>